<dbReference type="VEuPathDB" id="FungiDB:RhiirFUN_013171"/>
<feature type="transmembrane region" description="Helical" evidence="1">
    <location>
        <begin position="204"/>
        <end position="227"/>
    </location>
</feature>
<proteinExistence type="predicted"/>
<dbReference type="OrthoDB" id="2363143at2759"/>
<feature type="transmembrane region" description="Helical" evidence="1">
    <location>
        <begin position="134"/>
        <end position="155"/>
    </location>
</feature>
<keyword evidence="1" id="KW-0472">Membrane</keyword>
<keyword evidence="1" id="KW-1133">Transmembrane helix</keyword>
<protein>
    <submittedName>
        <fullName evidence="2">Uncharacterized protein</fullName>
    </submittedName>
</protein>
<dbReference type="Proteomes" id="UP000684084">
    <property type="component" value="Unassembled WGS sequence"/>
</dbReference>
<comment type="caution">
    <text evidence="2">The sequence shown here is derived from an EMBL/GenBank/DDBJ whole genome shotgun (WGS) entry which is preliminary data.</text>
</comment>
<evidence type="ECO:0000313" key="3">
    <source>
        <dbReference type="Proteomes" id="UP000684084"/>
    </source>
</evidence>
<feature type="transmembrane region" description="Helical" evidence="1">
    <location>
        <begin position="94"/>
        <end position="122"/>
    </location>
</feature>
<gene>
    <name evidence="2" type="ORF">CHRIB12_LOCUS21080</name>
</gene>
<dbReference type="AlphaFoldDB" id="A0A915ZVY2"/>
<keyword evidence="1" id="KW-0812">Transmembrane</keyword>
<feature type="transmembrane region" description="Helical" evidence="1">
    <location>
        <begin position="248"/>
        <end position="264"/>
    </location>
</feature>
<feature type="transmembrane region" description="Helical" evidence="1">
    <location>
        <begin position="176"/>
        <end position="198"/>
    </location>
</feature>
<organism evidence="2 3">
    <name type="scientific">Rhizophagus irregularis</name>
    <dbReference type="NCBI Taxonomy" id="588596"/>
    <lineage>
        <taxon>Eukaryota</taxon>
        <taxon>Fungi</taxon>
        <taxon>Fungi incertae sedis</taxon>
        <taxon>Mucoromycota</taxon>
        <taxon>Glomeromycotina</taxon>
        <taxon>Glomeromycetes</taxon>
        <taxon>Glomerales</taxon>
        <taxon>Glomeraceae</taxon>
        <taxon>Rhizophagus</taxon>
    </lineage>
</organism>
<accession>A0A915ZVY2</accession>
<reference evidence="2" key="1">
    <citation type="submission" date="2020-05" db="EMBL/GenBank/DDBJ databases">
        <authorList>
            <person name="Rincon C."/>
            <person name="Sanders R I."/>
            <person name="Robbins C."/>
            <person name="Chaturvedi A."/>
        </authorList>
    </citation>
    <scope>NUCLEOTIDE SEQUENCE</scope>
    <source>
        <strain evidence="2">CHB12</strain>
    </source>
</reference>
<evidence type="ECO:0000313" key="2">
    <source>
        <dbReference type="EMBL" id="CAB5389489.1"/>
    </source>
</evidence>
<dbReference type="EMBL" id="CAGKOT010000065">
    <property type="protein sequence ID" value="CAB5389489.1"/>
    <property type="molecule type" value="Genomic_DNA"/>
</dbReference>
<feature type="transmembrane region" description="Helical" evidence="1">
    <location>
        <begin position="31"/>
        <end position="51"/>
    </location>
</feature>
<sequence>MFLESFSIISIIMDSTNLLIRNNNNNNNNNAIFQTVFDLLFSIIIPIVLCINVERSKRKRMQELKQLKMEVENLRGTSLAALHNEEEEEGGQGCFFFGLIILSYITIIFGIVLTFYFCIIAYNATNYFLFMELLIVNATFSIPSLLINICAVCVSEIKHKMGVEDPFNEDSLKLKTYFSIHFFLSFGNFLGNVILFFMDVYIDSLAWLPVLLPMFLIFFVGIVRYYYQITWCIDHKDNVLYSDFWRPIRIIGICSSLLLCAIVRPSVIWIKIYIMSQIISFALFDIMH</sequence>
<name>A0A915ZVY2_9GLOM</name>
<evidence type="ECO:0000256" key="1">
    <source>
        <dbReference type="SAM" id="Phobius"/>
    </source>
</evidence>